<evidence type="ECO:0000313" key="3">
    <source>
        <dbReference type="Proteomes" id="UP000658382"/>
    </source>
</evidence>
<organism evidence="2 3">
    <name type="scientific">Lentibacillus kapialis</name>
    <dbReference type="NCBI Taxonomy" id="340214"/>
    <lineage>
        <taxon>Bacteria</taxon>
        <taxon>Bacillati</taxon>
        <taxon>Bacillota</taxon>
        <taxon>Bacilli</taxon>
        <taxon>Bacillales</taxon>
        <taxon>Bacillaceae</taxon>
        <taxon>Lentibacillus</taxon>
    </lineage>
</organism>
<reference evidence="2" key="2">
    <citation type="submission" date="2020-09" db="EMBL/GenBank/DDBJ databases">
        <authorList>
            <person name="Sun Q."/>
            <person name="Ohkuma M."/>
        </authorList>
    </citation>
    <scope>NUCLEOTIDE SEQUENCE</scope>
    <source>
        <strain evidence="2">JCM 12580</strain>
    </source>
</reference>
<reference evidence="2" key="1">
    <citation type="journal article" date="2014" name="Int. J. Syst. Evol. Microbiol.">
        <title>Complete genome sequence of Corynebacterium casei LMG S-19264T (=DSM 44701T), isolated from a smear-ripened cheese.</title>
        <authorList>
            <consortium name="US DOE Joint Genome Institute (JGI-PGF)"/>
            <person name="Walter F."/>
            <person name="Albersmeier A."/>
            <person name="Kalinowski J."/>
            <person name="Ruckert C."/>
        </authorList>
    </citation>
    <scope>NUCLEOTIDE SEQUENCE</scope>
    <source>
        <strain evidence="2">JCM 12580</strain>
    </source>
</reference>
<comment type="similarity">
    <text evidence="1">Belongs to the BtpA family.</text>
</comment>
<dbReference type="PANTHER" id="PTHR21381:SF3">
    <property type="entry name" value="SGC REGION PROTEIN SGCQ-RELATED"/>
    <property type="match status" value="1"/>
</dbReference>
<proteinExistence type="inferred from homology"/>
<comment type="caution">
    <text evidence="2">The sequence shown here is derived from an EMBL/GenBank/DDBJ whole genome shotgun (WGS) entry which is preliminary data.</text>
</comment>
<evidence type="ECO:0000256" key="1">
    <source>
        <dbReference type="ARBA" id="ARBA00006007"/>
    </source>
</evidence>
<dbReference type="InterPro" id="IPR005137">
    <property type="entry name" value="BtpA"/>
</dbReference>
<dbReference type="Pfam" id="PF03437">
    <property type="entry name" value="BtpA"/>
    <property type="match status" value="1"/>
</dbReference>
<keyword evidence="3" id="KW-1185">Reference proteome</keyword>
<dbReference type="PANTHER" id="PTHR21381">
    <property type="entry name" value="ZGC:162297"/>
    <property type="match status" value="1"/>
</dbReference>
<dbReference type="Proteomes" id="UP000658382">
    <property type="component" value="Unassembled WGS sequence"/>
</dbReference>
<gene>
    <name evidence="2" type="ORF">GCM10007063_25830</name>
</gene>
<evidence type="ECO:0000313" key="2">
    <source>
        <dbReference type="EMBL" id="GGK02347.1"/>
    </source>
</evidence>
<sequence>MSFLDLFKVEKPILAMLHLKGDDSDERVTIAKHEIDKLIENGVDGVIVENYFGDVADVEAVLKYINENRSHIIYGVNVLRNDNKAFELANHYNANFIQLDSVAGHLNEEDDKRFNAQIKRLRESSSAYVLGGVRFKYQPYLSGRPLEEDLSIGKKRCDGIVVTGSGTGVETDNKKIEEFRTIIGPDFPLVVGAGLTKENCMAKLSVADAGIVGSYLKENGKDDGLVSTINTDIFMEQVKKLRGKKSMKN</sequence>
<dbReference type="InterPro" id="IPR011060">
    <property type="entry name" value="RibuloseP-bd_barrel"/>
</dbReference>
<accession>A0A917Q043</accession>
<protein>
    <submittedName>
        <fullName evidence="2">Membrane complex biogenesis protein, BtpA family</fullName>
    </submittedName>
</protein>
<name>A0A917Q043_9BACI</name>
<dbReference type="AlphaFoldDB" id="A0A917Q043"/>
<dbReference type="SUPFAM" id="SSF51366">
    <property type="entry name" value="Ribulose-phoshate binding barrel"/>
    <property type="match status" value="1"/>
</dbReference>
<dbReference type="EMBL" id="BMNQ01000044">
    <property type="protein sequence ID" value="GGK02347.1"/>
    <property type="molecule type" value="Genomic_DNA"/>
</dbReference>
<dbReference type="RefSeq" id="WP_188633520.1">
    <property type="nucleotide sequence ID" value="NZ_BMNQ01000044.1"/>
</dbReference>